<dbReference type="PROSITE" id="PS50865">
    <property type="entry name" value="ZF_MYND_2"/>
    <property type="match status" value="1"/>
</dbReference>
<feature type="domain" description="MYND-type" evidence="5">
    <location>
        <begin position="443"/>
        <end position="483"/>
    </location>
</feature>
<dbReference type="GO" id="GO:0008270">
    <property type="term" value="F:zinc ion binding"/>
    <property type="evidence" value="ECO:0007669"/>
    <property type="project" value="UniProtKB-KW"/>
</dbReference>
<name>A0AAW0GJ20_9APHY</name>
<dbReference type="Gene3D" id="6.10.140.2220">
    <property type="match status" value="1"/>
</dbReference>
<evidence type="ECO:0000313" key="6">
    <source>
        <dbReference type="EMBL" id="KAK7691847.1"/>
    </source>
</evidence>
<accession>A0AAW0GJ20</accession>
<organism evidence="6 7">
    <name type="scientific">Cerrena zonata</name>
    <dbReference type="NCBI Taxonomy" id="2478898"/>
    <lineage>
        <taxon>Eukaryota</taxon>
        <taxon>Fungi</taxon>
        <taxon>Dikarya</taxon>
        <taxon>Basidiomycota</taxon>
        <taxon>Agaricomycotina</taxon>
        <taxon>Agaricomycetes</taxon>
        <taxon>Polyporales</taxon>
        <taxon>Cerrenaceae</taxon>
        <taxon>Cerrena</taxon>
    </lineage>
</organism>
<dbReference type="EMBL" id="JASBNA010000005">
    <property type="protein sequence ID" value="KAK7691847.1"/>
    <property type="molecule type" value="Genomic_DNA"/>
</dbReference>
<sequence length="592" mass="68181">MFPRQVRDTGTPFQVLAYRIERSPFSDTAEAAGYIIAKRIAEHKLRCTPATVDRIFALFNSQRRPEVLAGIEDGSIPPSLQTLSQFAYQSTWDCLIHLADVCAQNPSLSQIRDAFITNLDVIVRWFSVMIDLSYGRLAGTHRFIATLRPQFSSTIAALLLNLTALIGPLIYSDLRLIGIIVKTWILNAKYPNDVPRLAPAQVFYRCLLHYRSQASGFCDDRILESFDEIDVDCDSVADVALKYLRETSQGQGWDPIELYTNLEIIHYFYMKIDPLKQALLQNNIGIRVMKVMQKITRVLHEQDPDPYEIHIPILGYSIWFLYHIAKDGDTISWVIEWIHSGLLQMLLLCDHWMERLRTFNTGFTRALVNFFRKLLPRLCIFKSFVVVLANELAAHEELGIGTDLRDPFLQPFVSVLTKLAKAQAKLARQLRHAPVCVYRVCEGPNCGVRDDDFRFRRCQGCFSEYYCSVECQRDDWSYHKERCHNLQLQFSDLMRADISSSDMKALKKFIHHSLNIMILDPQYRADFEQSIRRQVHVMVEYKEPPLDISVEMIEDGPPGIYVTATVHKGGYTRSIFFITTLAELFPGRSQQE</sequence>
<evidence type="ECO:0000256" key="3">
    <source>
        <dbReference type="ARBA" id="ARBA00022833"/>
    </source>
</evidence>
<comment type="caution">
    <text evidence="6">The sequence shown here is derived from an EMBL/GenBank/DDBJ whole genome shotgun (WGS) entry which is preliminary data.</text>
</comment>
<keyword evidence="3" id="KW-0862">Zinc</keyword>
<proteinExistence type="predicted"/>
<keyword evidence="1" id="KW-0479">Metal-binding</keyword>
<evidence type="ECO:0000256" key="1">
    <source>
        <dbReference type="ARBA" id="ARBA00022723"/>
    </source>
</evidence>
<protein>
    <recommendedName>
        <fullName evidence="5">MYND-type domain-containing protein</fullName>
    </recommendedName>
</protein>
<dbReference type="Pfam" id="PF01753">
    <property type="entry name" value="zf-MYND"/>
    <property type="match status" value="1"/>
</dbReference>
<keyword evidence="7" id="KW-1185">Reference proteome</keyword>
<dbReference type="InterPro" id="IPR002893">
    <property type="entry name" value="Znf_MYND"/>
</dbReference>
<evidence type="ECO:0000256" key="2">
    <source>
        <dbReference type="ARBA" id="ARBA00022771"/>
    </source>
</evidence>
<evidence type="ECO:0000313" key="7">
    <source>
        <dbReference type="Proteomes" id="UP001385951"/>
    </source>
</evidence>
<keyword evidence="2 4" id="KW-0863">Zinc-finger</keyword>
<dbReference type="Proteomes" id="UP001385951">
    <property type="component" value="Unassembled WGS sequence"/>
</dbReference>
<dbReference type="SUPFAM" id="SSF144232">
    <property type="entry name" value="HIT/MYND zinc finger-like"/>
    <property type="match status" value="1"/>
</dbReference>
<evidence type="ECO:0000256" key="4">
    <source>
        <dbReference type="PROSITE-ProRule" id="PRU00134"/>
    </source>
</evidence>
<reference evidence="6 7" key="1">
    <citation type="submission" date="2022-09" db="EMBL/GenBank/DDBJ databases">
        <authorList>
            <person name="Palmer J.M."/>
        </authorList>
    </citation>
    <scope>NUCLEOTIDE SEQUENCE [LARGE SCALE GENOMIC DNA]</scope>
    <source>
        <strain evidence="6 7">DSM 7382</strain>
    </source>
</reference>
<gene>
    <name evidence="6" type="ORF">QCA50_005251</name>
</gene>
<dbReference type="AlphaFoldDB" id="A0AAW0GJ20"/>
<evidence type="ECO:0000259" key="5">
    <source>
        <dbReference type="PROSITE" id="PS50865"/>
    </source>
</evidence>